<dbReference type="EMBL" id="LAZR01023357">
    <property type="protein sequence ID" value="KKL78765.1"/>
    <property type="molecule type" value="Genomic_DNA"/>
</dbReference>
<gene>
    <name evidence="2" type="ORF">LCGC14_2021550</name>
</gene>
<evidence type="ECO:0000313" key="2">
    <source>
        <dbReference type="EMBL" id="KKL78765.1"/>
    </source>
</evidence>
<dbReference type="AlphaFoldDB" id="A0A0F9HAQ8"/>
<feature type="non-terminal residue" evidence="2">
    <location>
        <position position="288"/>
    </location>
</feature>
<dbReference type="Pfam" id="PF01612">
    <property type="entry name" value="DNA_pol_A_exo1"/>
    <property type="match status" value="1"/>
</dbReference>
<dbReference type="GO" id="GO:0008408">
    <property type="term" value="F:3'-5' exonuclease activity"/>
    <property type="evidence" value="ECO:0007669"/>
    <property type="project" value="InterPro"/>
</dbReference>
<reference evidence="2" key="1">
    <citation type="journal article" date="2015" name="Nature">
        <title>Complex archaea that bridge the gap between prokaryotes and eukaryotes.</title>
        <authorList>
            <person name="Spang A."/>
            <person name="Saw J.H."/>
            <person name="Jorgensen S.L."/>
            <person name="Zaremba-Niedzwiedzka K."/>
            <person name="Martijn J."/>
            <person name="Lind A.E."/>
            <person name="van Eijk R."/>
            <person name="Schleper C."/>
            <person name="Guy L."/>
            <person name="Ettema T.J."/>
        </authorList>
    </citation>
    <scope>NUCLEOTIDE SEQUENCE</scope>
</reference>
<dbReference type="SUPFAM" id="SSF53098">
    <property type="entry name" value="Ribonuclease H-like"/>
    <property type="match status" value="1"/>
</dbReference>
<dbReference type="Gene3D" id="3.30.420.10">
    <property type="entry name" value="Ribonuclease H-like superfamily/Ribonuclease H"/>
    <property type="match status" value="1"/>
</dbReference>
<dbReference type="InterPro" id="IPR002562">
    <property type="entry name" value="3'-5'_exonuclease_dom"/>
</dbReference>
<dbReference type="InterPro" id="IPR012337">
    <property type="entry name" value="RNaseH-like_sf"/>
</dbReference>
<sequence>MALKNNKLPPPAPTFNRGNAYVSKNPVTRVPGPAVDWKEVLNEVYYPDDYLILDFETYFDDKYSLKKPEWSIIEYIQDQKFEILGMAYWESEQMRGGFARGEQEVTDCLFELQTHYGPKFDDVTVVAHNAMFDMGILAYQFDMYPQYVIDVLGLARHWNPRNKNDLESLVKRFKLKTQKGDTGQFKGWTNRRRWGTLKFKGLLPKPPVQLHKMVYEDWPVLAKYAEDDVKIERELFEILLPKLSNPVMELAAMQHTLKMYTQPCLMVNYDRAGDLKIQMEKEIDRVIK</sequence>
<name>A0A0F9HAQ8_9ZZZZ</name>
<comment type="caution">
    <text evidence="2">The sequence shown here is derived from an EMBL/GenBank/DDBJ whole genome shotgun (WGS) entry which is preliminary data.</text>
</comment>
<feature type="domain" description="3'-5' exonuclease" evidence="1">
    <location>
        <begin position="122"/>
        <end position="243"/>
    </location>
</feature>
<evidence type="ECO:0000259" key="1">
    <source>
        <dbReference type="Pfam" id="PF01612"/>
    </source>
</evidence>
<protein>
    <recommendedName>
        <fullName evidence="1">3'-5' exonuclease domain-containing protein</fullName>
    </recommendedName>
</protein>
<accession>A0A0F9HAQ8</accession>
<dbReference type="GO" id="GO:0006139">
    <property type="term" value="P:nucleobase-containing compound metabolic process"/>
    <property type="evidence" value="ECO:0007669"/>
    <property type="project" value="InterPro"/>
</dbReference>
<organism evidence="2">
    <name type="scientific">marine sediment metagenome</name>
    <dbReference type="NCBI Taxonomy" id="412755"/>
    <lineage>
        <taxon>unclassified sequences</taxon>
        <taxon>metagenomes</taxon>
        <taxon>ecological metagenomes</taxon>
    </lineage>
</organism>
<dbReference type="GO" id="GO:0003676">
    <property type="term" value="F:nucleic acid binding"/>
    <property type="evidence" value="ECO:0007669"/>
    <property type="project" value="InterPro"/>
</dbReference>
<proteinExistence type="predicted"/>
<dbReference type="InterPro" id="IPR036397">
    <property type="entry name" value="RNaseH_sf"/>
</dbReference>